<reference evidence="1 2" key="1">
    <citation type="submission" date="2016-10" db="EMBL/GenBank/DDBJ databases">
        <authorList>
            <person name="de Groot N.N."/>
        </authorList>
    </citation>
    <scope>NUCLEOTIDE SEQUENCE [LARGE SCALE GENOMIC DNA]</scope>
    <source>
        <strain evidence="2">P4-7,KCTC 19426,CECT 7604</strain>
    </source>
</reference>
<name>A0A1H0P5W0_9ACTN</name>
<protein>
    <recommendedName>
        <fullName evidence="3">Peptidase</fullName>
    </recommendedName>
</protein>
<dbReference type="EMBL" id="LT629710">
    <property type="protein sequence ID" value="SDP00159.1"/>
    <property type="molecule type" value="Genomic_DNA"/>
</dbReference>
<gene>
    <name evidence="1" type="ORF">SAMN04515671_2627</name>
</gene>
<dbReference type="Proteomes" id="UP000198741">
    <property type="component" value="Chromosome I"/>
</dbReference>
<sequence length="177" mass="18537">MSESSARAVQVSALESAGALSGFVVSGRWPENTLEWVKFLVIAVRVASVPGLLPVTTVFRVREELPDEPQPGTIGLVMAEGTLIGERALTPGQFAEPQPSGLLVLHPPSETRPSLPEYDGVASGCVYLPGLPHLGLDHRAGWAEADHTGAVTSMRGMAGIDPMNDADTAVLAMLMAA</sequence>
<evidence type="ECO:0000313" key="1">
    <source>
        <dbReference type="EMBL" id="SDP00159.1"/>
    </source>
</evidence>
<accession>A0A1H0P5W0</accession>
<keyword evidence="2" id="KW-1185">Reference proteome</keyword>
<dbReference type="RefSeq" id="WP_090476481.1">
    <property type="nucleotide sequence ID" value="NZ_LT629710.1"/>
</dbReference>
<proteinExistence type="predicted"/>
<evidence type="ECO:0008006" key="3">
    <source>
        <dbReference type="Google" id="ProtNLM"/>
    </source>
</evidence>
<dbReference type="AlphaFoldDB" id="A0A1H0P5W0"/>
<dbReference type="OrthoDB" id="4865010at2"/>
<organism evidence="1 2">
    <name type="scientific">Nakamurella panacisegetis</name>
    <dbReference type="NCBI Taxonomy" id="1090615"/>
    <lineage>
        <taxon>Bacteria</taxon>
        <taxon>Bacillati</taxon>
        <taxon>Actinomycetota</taxon>
        <taxon>Actinomycetes</taxon>
        <taxon>Nakamurellales</taxon>
        <taxon>Nakamurellaceae</taxon>
        <taxon>Nakamurella</taxon>
    </lineage>
</organism>
<evidence type="ECO:0000313" key="2">
    <source>
        <dbReference type="Proteomes" id="UP000198741"/>
    </source>
</evidence>